<sequence>MPSGITLYVNWSYIVILAGSHTNLQSSLHSNFSTSLLLVSVHFCWLVQNCNSYSVILGRFTVKF</sequence>
<reference evidence="2" key="1">
    <citation type="journal article" date="2013" name="Nature">
        <title>Draft genome of the wheat A-genome progenitor Triticum urartu.</title>
        <authorList>
            <person name="Ling H.Q."/>
            <person name="Zhao S."/>
            <person name="Liu D."/>
            <person name="Wang J."/>
            <person name="Sun H."/>
            <person name="Zhang C."/>
            <person name="Fan H."/>
            <person name="Li D."/>
            <person name="Dong L."/>
            <person name="Tao Y."/>
            <person name="Gao C."/>
            <person name="Wu H."/>
            <person name="Li Y."/>
            <person name="Cui Y."/>
            <person name="Guo X."/>
            <person name="Zheng S."/>
            <person name="Wang B."/>
            <person name="Yu K."/>
            <person name="Liang Q."/>
            <person name="Yang W."/>
            <person name="Lou X."/>
            <person name="Chen J."/>
            <person name="Feng M."/>
            <person name="Jian J."/>
            <person name="Zhang X."/>
            <person name="Luo G."/>
            <person name="Jiang Y."/>
            <person name="Liu J."/>
            <person name="Wang Z."/>
            <person name="Sha Y."/>
            <person name="Zhang B."/>
            <person name="Wu H."/>
            <person name="Tang D."/>
            <person name="Shen Q."/>
            <person name="Xue P."/>
            <person name="Zou S."/>
            <person name="Wang X."/>
            <person name="Liu X."/>
            <person name="Wang F."/>
            <person name="Yang Y."/>
            <person name="An X."/>
            <person name="Dong Z."/>
            <person name="Zhang K."/>
            <person name="Zhang X."/>
            <person name="Luo M.C."/>
            <person name="Dvorak J."/>
            <person name="Tong Y."/>
            <person name="Wang J."/>
            <person name="Yang H."/>
            <person name="Li Z."/>
            <person name="Wang D."/>
            <person name="Zhang A."/>
            <person name="Wang J."/>
        </authorList>
    </citation>
    <scope>NUCLEOTIDE SEQUENCE</scope>
    <source>
        <strain evidence="2">cv. G1812</strain>
    </source>
</reference>
<organism evidence="1 2">
    <name type="scientific">Triticum urartu</name>
    <name type="common">Red wild einkorn</name>
    <name type="synonym">Crithodium urartu</name>
    <dbReference type="NCBI Taxonomy" id="4572"/>
    <lineage>
        <taxon>Eukaryota</taxon>
        <taxon>Viridiplantae</taxon>
        <taxon>Streptophyta</taxon>
        <taxon>Embryophyta</taxon>
        <taxon>Tracheophyta</taxon>
        <taxon>Spermatophyta</taxon>
        <taxon>Magnoliopsida</taxon>
        <taxon>Liliopsida</taxon>
        <taxon>Poales</taxon>
        <taxon>Poaceae</taxon>
        <taxon>BOP clade</taxon>
        <taxon>Pooideae</taxon>
        <taxon>Triticodae</taxon>
        <taxon>Triticeae</taxon>
        <taxon>Triticinae</taxon>
        <taxon>Triticum</taxon>
    </lineage>
</organism>
<keyword evidence="2" id="KW-1185">Reference proteome</keyword>
<reference evidence="1" key="3">
    <citation type="submission" date="2022-06" db="UniProtKB">
        <authorList>
            <consortium name="EnsemblPlants"/>
        </authorList>
    </citation>
    <scope>IDENTIFICATION</scope>
</reference>
<dbReference type="Proteomes" id="UP000015106">
    <property type="component" value="Chromosome 4"/>
</dbReference>
<reference evidence="1" key="2">
    <citation type="submission" date="2018-03" db="EMBL/GenBank/DDBJ databases">
        <title>The Triticum urartu genome reveals the dynamic nature of wheat genome evolution.</title>
        <authorList>
            <person name="Ling H."/>
            <person name="Ma B."/>
            <person name="Shi X."/>
            <person name="Liu H."/>
            <person name="Dong L."/>
            <person name="Sun H."/>
            <person name="Cao Y."/>
            <person name="Gao Q."/>
            <person name="Zheng S."/>
            <person name="Li Y."/>
            <person name="Yu Y."/>
            <person name="Du H."/>
            <person name="Qi M."/>
            <person name="Li Y."/>
            <person name="Yu H."/>
            <person name="Cui Y."/>
            <person name="Wang N."/>
            <person name="Chen C."/>
            <person name="Wu H."/>
            <person name="Zhao Y."/>
            <person name="Zhang J."/>
            <person name="Li Y."/>
            <person name="Zhou W."/>
            <person name="Zhang B."/>
            <person name="Hu W."/>
            <person name="Eijk M."/>
            <person name="Tang J."/>
            <person name="Witsenboer H."/>
            <person name="Zhao S."/>
            <person name="Li Z."/>
            <person name="Zhang A."/>
            <person name="Wang D."/>
            <person name="Liang C."/>
        </authorList>
    </citation>
    <scope>NUCLEOTIDE SEQUENCE [LARGE SCALE GENOMIC DNA]</scope>
    <source>
        <strain evidence="1">cv. G1812</strain>
    </source>
</reference>
<evidence type="ECO:0000313" key="2">
    <source>
        <dbReference type="Proteomes" id="UP000015106"/>
    </source>
</evidence>
<accession>A0A8R7Q9N6</accession>
<protein>
    <submittedName>
        <fullName evidence="1">Uncharacterized protein</fullName>
    </submittedName>
</protein>
<proteinExistence type="predicted"/>
<dbReference type="Gramene" id="TuG1812G0400003356.01.T02">
    <property type="protein sequence ID" value="TuG1812G0400003356.01.T02.cds293439"/>
    <property type="gene ID" value="TuG1812G0400003356.01"/>
</dbReference>
<name>A0A8R7Q9N6_TRIUA</name>
<dbReference type="AlphaFoldDB" id="A0A8R7Q9N6"/>
<evidence type="ECO:0000313" key="1">
    <source>
        <dbReference type="EnsemblPlants" id="TuG1812G0400003356.01.T02.cds293439"/>
    </source>
</evidence>
<dbReference type="EnsemblPlants" id="TuG1812G0400003356.01.T02">
    <property type="protein sequence ID" value="TuG1812G0400003356.01.T02.cds293439"/>
    <property type="gene ID" value="TuG1812G0400003356.01"/>
</dbReference>